<evidence type="ECO:0000313" key="2">
    <source>
        <dbReference type="Proteomes" id="UP000030854"/>
    </source>
</evidence>
<keyword evidence="2" id="KW-1185">Reference proteome</keyword>
<dbReference type="EMBL" id="JNVN01000773">
    <property type="protein sequence ID" value="KHJ34648.1"/>
    <property type="molecule type" value="Genomic_DNA"/>
</dbReference>
<accession>A0A0B1P8R5</accession>
<dbReference type="PANTHER" id="PTHR14614:SF130">
    <property type="entry name" value="PROTEIN-LYSINE N-METHYLTRANSFERASE EEF2KMT"/>
    <property type="match status" value="1"/>
</dbReference>
<dbReference type="Gene3D" id="3.40.50.150">
    <property type="entry name" value="Vaccinia Virus protein VP39"/>
    <property type="match status" value="1"/>
</dbReference>
<reference evidence="1 2" key="1">
    <citation type="journal article" date="2014" name="BMC Genomics">
        <title>Adaptive genomic structural variation in the grape powdery mildew pathogen, Erysiphe necator.</title>
        <authorList>
            <person name="Jones L."/>
            <person name="Riaz S."/>
            <person name="Morales-Cruz A."/>
            <person name="Amrine K.C."/>
            <person name="McGuire B."/>
            <person name="Gubler W.D."/>
            <person name="Walker M.A."/>
            <person name="Cantu D."/>
        </authorList>
    </citation>
    <scope>NUCLEOTIDE SEQUENCE [LARGE SCALE GENOMIC DNA]</scope>
    <source>
        <strain evidence="2">c</strain>
    </source>
</reference>
<dbReference type="InterPro" id="IPR029063">
    <property type="entry name" value="SAM-dependent_MTases_sf"/>
</dbReference>
<dbReference type="GO" id="GO:0005737">
    <property type="term" value="C:cytoplasm"/>
    <property type="evidence" value="ECO:0007669"/>
    <property type="project" value="TreeGrafter"/>
</dbReference>
<proteinExistence type="predicted"/>
<organism evidence="1 2">
    <name type="scientific">Uncinula necator</name>
    <name type="common">Grape powdery mildew</name>
    <dbReference type="NCBI Taxonomy" id="52586"/>
    <lineage>
        <taxon>Eukaryota</taxon>
        <taxon>Fungi</taxon>
        <taxon>Dikarya</taxon>
        <taxon>Ascomycota</taxon>
        <taxon>Pezizomycotina</taxon>
        <taxon>Leotiomycetes</taxon>
        <taxon>Erysiphales</taxon>
        <taxon>Erysiphaceae</taxon>
        <taxon>Erysiphe</taxon>
    </lineage>
</organism>
<dbReference type="STRING" id="52586.A0A0B1P8R5"/>
<dbReference type="AlphaFoldDB" id="A0A0B1P8R5"/>
<gene>
    <name evidence="1" type="ORF">EV44_g2553</name>
</gene>
<dbReference type="InterPro" id="IPR019410">
    <property type="entry name" value="Methyltransf_16"/>
</dbReference>
<dbReference type="Proteomes" id="UP000030854">
    <property type="component" value="Unassembled WGS sequence"/>
</dbReference>
<name>A0A0B1P8R5_UNCNE</name>
<dbReference type="PANTHER" id="PTHR14614">
    <property type="entry name" value="HEPATOCELLULAR CARCINOMA-ASSOCIATED ANTIGEN"/>
    <property type="match status" value="1"/>
</dbReference>
<comment type="caution">
    <text evidence="1">The sequence shown here is derived from an EMBL/GenBank/DDBJ whole genome shotgun (WGS) entry which is preliminary data.</text>
</comment>
<protein>
    <submittedName>
        <fullName evidence="1">Uncharacterized protein</fullName>
    </submittedName>
</protein>
<evidence type="ECO:0000313" key="1">
    <source>
        <dbReference type="EMBL" id="KHJ34648.1"/>
    </source>
</evidence>
<dbReference type="GO" id="GO:0008757">
    <property type="term" value="F:S-adenosylmethionine-dependent methyltransferase activity"/>
    <property type="evidence" value="ECO:0007669"/>
    <property type="project" value="UniProtKB-ARBA"/>
</dbReference>
<dbReference type="OMA" id="YPTITIF"/>
<dbReference type="SUPFAM" id="SSF53335">
    <property type="entry name" value="S-adenosyl-L-methionine-dependent methyltransferases"/>
    <property type="match status" value="1"/>
</dbReference>
<dbReference type="HOGENOM" id="CLU_038942_1_2_1"/>
<dbReference type="Pfam" id="PF10294">
    <property type="entry name" value="Methyltransf_16"/>
    <property type="match status" value="1"/>
</dbReference>
<sequence>MDAFSTLMTQQALSGTQNLQAKSHVTYTLYDLSHNLSSHGTIGMLPKASSPSMNSVSLYPTITIFESHDLLAAGGTTGFRTWEAALHMGNYLCNHPEIVRAKRILELGSGTAYLSILCALHLKASHVLTTDGSTSVISSHNYNFGINQLQYPNQIRSELLVWGQSINCAKQYPEFFNGNMIDLILGADVIYDNAGISELIVTISDLFSTFPNANVLIASTVRNEETFRMFFKNCLQKKWLLSEIRWKLKYENIQQGPFFDSAVPIKIVSIGMLRSSI</sequence>